<dbReference type="EMBL" id="JBBKZU010000006">
    <property type="protein sequence ID" value="MEJ8812672.1"/>
    <property type="molecule type" value="Genomic_DNA"/>
</dbReference>
<dbReference type="InterPro" id="IPR021253">
    <property type="entry name" value="ZrgA-like"/>
</dbReference>
<evidence type="ECO:0000313" key="2">
    <source>
        <dbReference type="EMBL" id="MEJ8812672.1"/>
    </source>
</evidence>
<protein>
    <submittedName>
        <fullName evidence="2">DUF2796 domain-containing protein</fullName>
    </submittedName>
</protein>
<name>A0ABU8VHN6_9BURK</name>
<gene>
    <name evidence="2" type="ORF">WKW77_16420</name>
</gene>
<sequence length="181" mass="19390">MKSMSRPLISLALTTVIAIPFGALAQAQHAHVHGQIKLDVVVEGPTVVIEMESPLDNFTGFERAPRTDAEKKTADTVIAQLRAADQIFRIDPVANCKLGPVTLRSPALGLGKAEGESTEGHADLDGTFAFNCTNAAAAKFIDIGLFGAFKGPRQIEAQIASPQGQFKRSLKRPAERLAWSK</sequence>
<organism evidence="2 3">
    <name type="scientific">Variovorax ureilyticus</name>
    <dbReference type="NCBI Taxonomy" id="1836198"/>
    <lineage>
        <taxon>Bacteria</taxon>
        <taxon>Pseudomonadati</taxon>
        <taxon>Pseudomonadota</taxon>
        <taxon>Betaproteobacteria</taxon>
        <taxon>Burkholderiales</taxon>
        <taxon>Comamonadaceae</taxon>
        <taxon>Variovorax</taxon>
    </lineage>
</organism>
<evidence type="ECO:0000256" key="1">
    <source>
        <dbReference type="SAM" id="SignalP"/>
    </source>
</evidence>
<accession>A0ABU8VHN6</accession>
<feature type="chain" id="PRO_5046316948" evidence="1">
    <location>
        <begin position="26"/>
        <end position="181"/>
    </location>
</feature>
<comment type="caution">
    <text evidence="2">The sequence shown here is derived from an EMBL/GenBank/DDBJ whole genome shotgun (WGS) entry which is preliminary data.</text>
</comment>
<keyword evidence="3" id="KW-1185">Reference proteome</keyword>
<dbReference type="Pfam" id="PF10986">
    <property type="entry name" value="ZrgA"/>
    <property type="match status" value="1"/>
</dbReference>
<keyword evidence="1" id="KW-0732">Signal</keyword>
<proteinExistence type="predicted"/>
<evidence type="ECO:0000313" key="3">
    <source>
        <dbReference type="Proteomes" id="UP001365846"/>
    </source>
</evidence>
<feature type="signal peptide" evidence="1">
    <location>
        <begin position="1"/>
        <end position="25"/>
    </location>
</feature>
<dbReference type="RefSeq" id="WP_340357917.1">
    <property type="nucleotide sequence ID" value="NZ_JBBKZU010000006.1"/>
</dbReference>
<reference evidence="2 3" key="1">
    <citation type="submission" date="2024-03" db="EMBL/GenBank/DDBJ databases">
        <title>Novel species of the genus Variovorax.</title>
        <authorList>
            <person name="Liu Q."/>
            <person name="Xin Y.-H."/>
        </authorList>
    </citation>
    <scope>NUCLEOTIDE SEQUENCE [LARGE SCALE GENOMIC DNA]</scope>
    <source>
        <strain evidence="2 3">KACC 18899</strain>
    </source>
</reference>
<dbReference type="Proteomes" id="UP001365846">
    <property type="component" value="Unassembled WGS sequence"/>
</dbReference>